<feature type="domain" description="HTH La-type RNA-binding" evidence="4">
    <location>
        <begin position="420"/>
        <end position="511"/>
    </location>
</feature>
<evidence type="ECO:0000259" key="4">
    <source>
        <dbReference type="PROSITE" id="PS50961"/>
    </source>
</evidence>
<dbReference type="SMART" id="SM00715">
    <property type="entry name" value="LA"/>
    <property type="match status" value="1"/>
</dbReference>
<accession>A0A8T0WJU9</accession>
<feature type="compositionally biased region" description="Low complexity" evidence="3">
    <location>
        <begin position="142"/>
        <end position="151"/>
    </location>
</feature>
<feature type="compositionally biased region" description="Gly residues" evidence="3">
    <location>
        <begin position="180"/>
        <end position="197"/>
    </location>
</feature>
<dbReference type="GO" id="GO:0005634">
    <property type="term" value="C:nucleus"/>
    <property type="evidence" value="ECO:0007669"/>
    <property type="project" value="TreeGrafter"/>
</dbReference>
<dbReference type="OrthoDB" id="340227at2759"/>
<evidence type="ECO:0000256" key="2">
    <source>
        <dbReference type="PROSITE-ProRule" id="PRU00332"/>
    </source>
</evidence>
<evidence type="ECO:0000313" key="5">
    <source>
        <dbReference type="EMBL" id="KAG2644933.1"/>
    </source>
</evidence>
<feature type="compositionally biased region" description="Polar residues" evidence="3">
    <location>
        <begin position="256"/>
        <end position="271"/>
    </location>
</feature>
<organism evidence="5 6">
    <name type="scientific">Panicum virgatum</name>
    <name type="common">Blackwell switchgrass</name>
    <dbReference type="NCBI Taxonomy" id="38727"/>
    <lineage>
        <taxon>Eukaryota</taxon>
        <taxon>Viridiplantae</taxon>
        <taxon>Streptophyta</taxon>
        <taxon>Embryophyta</taxon>
        <taxon>Tracheophyta</taxon>
        <taxon>Spermatophyta</taxon>
        <taxon>Magnoliopsida</taxon>
        <taxon>Liliopsida</taxon>
        <taxon>Poales</taxon>
        <taxon>Poaceae</taxon>
        <taxon>PACMAD clade</taxon>
        <taxon>Panicoideae</taxon>
        <taxon>Panicodae</taxon>
        <taxon>Paniceae</taxon>
        <taxon>Panicinae</taxon>
        <taxon>Panicum</taxon>
        <taxon>Panicum sect. Hiantes</taxon>
    </lineage>
</organism>
<dbReference type="SUPFAM" id="SSF46785">
    <property type="entry name" value="Winged helix' DNA-binding domain"/>
    <property type="match status" value="1"/>
</dbReference>
<dbReference type="Proteomes" id="UP000823388">
    <property type="component" value="Chromosome 2K"/>
</dbReference>
<feature type="region of interest" description="Disordered" evidence="3">
    <location>
        <begin position="1"/>
        <end position="354"/>
    </location>
</feature>
<sequence>MSPAAGGAAPAQSAAGAGAAAAAATPAIAVPPEPGRAAPRRDPPGLPEGSDPANAAARKTVWNVPAPPPGAATAPAAGATPGGGGIIGGDASWPALAESARAWPKSASSDSLKSLSDGSGPSQQEDPSASSVPPPHPGGEVNPIPTGSNPTSTPPPNSTAMASSQWNGFMIQPNPVRRGGSNGGNNGGGSRGNGSNGGRRAANSSGGDGRSGSGGDGNWNEGSLGTGSGCNSSNSNGSSNLSDNVPGGGAGGNGNESSRNAPGNSHWNNNIRGVGVSSSNSTGSGDGNNRNSGGSSNHWNNNPRNCSGSSNGSGGRGGYRGRRDHERGGNFSPRNFPRVPVMPYQQQQQQQPPGVYQPGAFHRPPPPHASHFMVPQHFYVPPFAYSADVQPYPVYLPPIEQFQNMHLVRPPMQPAWVPPPQDQPNLQDDIRNQIEFYFSTNNLCHDTFLRRHMNDQGWVPIDLILGFNRMRTFTGLVDTNYILDAIRDSELLEVQGNNVRRRDDWMEWLLH</sequence>
<feature type="compositionally biased region" description="Low complexity" evidence="3">
    <location>
        <begin position="104"/>
        <end position="122"/>
    </location>
</feature>
<comment type="caution">
    <text evidence="5">The sequence shown here is derived from an EMBL/GenBank/DDBJ whole genome shotgun (WGS) entry which is preliminary data.</text>
</comment>
<gene>
    <name evidence="5" type="ORF">PVAP13_2KG387400</name>
</gene>
<reference evidence="5" key="1">
    <citation type="submission" date="2020-05" db="EMBL/GenBank/DDBJ databases">
        <title>WGS assembly of Panicum virgatum.</title>
        <authorList>
            <person name="Lovell J.T."/>
            <person name="Jenkins J."/>
            <person name="Shu S."/>
            <person name="Juenger T.E."/>
            <person name="Schmutz J."/>
        </authorList>
    </citation>
    <scope>NUCLEOTIDE SEQUENCE</scope>
    <source>
        <strain evidence="5">AP13</strain>
    </source>
</reference>
<dbReference type="PROSITE" id="PS50961">
    <property type="entry name" value="HTH_LA"/>
    <property type="match status" value="1"/>
</dbReference>
<dbReference type="EMBL" id="CM029039">
    <property type="protein sequence ID" value="KAG2644932.1"/>
    <property type="molecule type" value="Genomic_DNA"/>
</dbReference>
<feature type="compositionally biased region" description="Gly residues" evidence="3">
    <location>
        <begin position="206"/>
        <end position="217"/>
    </location>
</feature>
<dbReference type="InterPro" id="IPR036390">
    <property type="entry name" value="WH_DNA-bd_sf"/>
</dbReference>
<feature type="compositionally biased region" description="Low complexity" evidence="3">
    <location>
        <begin position="273"/>
        <end position="310"/>
    </location>
</feature>
<dbReference type="PANTHER" id="PTHR22792">
    <property type="entry name" value="LUPUS LA PROTEIN-RELATED"/>
    <property type="match status" value="1"/>
</dbReference>
<dbReference type="CDD" id="cd07323">
    <property type="entry name" value="LAM"/>
    <property type="match status" value="1"/>
</dbReference>
<dbReference type="PANTHER" id="PTHR22792:SF150">
    <property type="entry name" value="HTH LA-TYPE RNA-BINDING DOMAIN-CONTAINING PROTEIN"/>
    <property type="match status" value="1"/>
</dbReference>
<feature type="compositionally biased region" description="Low complexity" evidence="3">
    <location>
        <begin position="1"/>
        <end position="28"/>
    </location>
</feature>
<name>A0A8T0WJU9_PANVG</name>
<feature type="compositionally biased region" description="Low complexity" evidence="3">
    <location>
        <begin position="229"/>
        <end position="244"/>
    </location>
</feature>
<evidence type="ECO:0000313" key="6">
    <source>
        <dbReference type="Proteomes" id="UP000823388"/>
    </source>
</evidence>
<keyword evidence="1 2" id="KW-0694">RNA-binding</keyword>
<dbReference type="GO" id="GO:0003729">
    <property type="term" value="F:mRNA binding"/>
    <property type="evidence" value="ECO:0007669"/>
    <property type="project" value="TreeGrafter"/>
</dbReference>
<evidence type="ECO:0000256" key="1">
    <source>
        <dbReference type="ARBA" id="ARBA00022884"/>
    </source>
</evidence>
<evidence type="ECO:0000256" key="3">
    <source>
        <dbReference type="SAM" id="MobiDB-lite"/>
    </source>
</evidence>
<dbReference type="AlphaFoldDB" id="A0A8T0WJU9"/>
<keyword evidence="6" id="KW-1185">Reference proteome</keyword>
<dbReference type="InterPro" id="IPR006630">
    <property type="entry name" value="La_HTH"/>
</dbReference>
<dbReference type="Pfam" id="PF05383">
    <property type="entry name" value="La"/>
    <property type="match status" value="1"/>
</dbReference>
<dbReference type="InterPro" id="IPR045180">
    <property type="entry name" value="La_dom_prot"/>
</dbReference>
<feature type="compositionally biased region" description="Low complexity" evidence="3">
    <location>
        <begin position="341"/>
        <end position="354"/>
    </location>
</feature>
<proteinExistence type="predicted"/>
<protein>
    <recommendedName>
        <fullName evidence="4">HTH La-type RNA-binding domain-containing protein</fullName>
    </recommendedName>
</protein>
<dbReference type="EMBL" id="CM029039">
    <property type="protein sequence ID" value="KAG2644933.1"/>
    <property type="molecule type" value="Genomic_DNA"/>
</dbReference>
<dbReference type="Gene3D" id="1.10.10.10">
    <property type="entry name" value="Winged helix-like DNA-binding domain superfamily/Winged helix DNA-binding domain"/>
    <property type="match status" value="1"/>
</dbReference>
<dbReference type="InterPro" id="IPR036388">
    <property type="entry name" value="WH-like_DNA-bd_sf"/>
</dbReference>